<keyword evidence="2" id="KW-0808">Transferase</keyword>
<feature type="compositionally biased region" description="Basic residues" evidence="1">
    <location>
        <begin position="1"/>
        <end position="10"/>
    </location>
</feature>
<dbReference type="InterPro" id="IPR006551">
    <property type="entry name" value="Polynucleotide_phosphatase"/>
</dbReference>
<dbReference type="Pfam" id="PF13671">
    <property type="entry name" value="AAA_33"/>
    <property type="match status" value="1"/>
</dbReference>
<evidence type="ECO:0000256" key="1">
    <source>
        <dbReference type="SAM" id="MobiDB-lite"/>
    </source>
</evidence>
<keyword evidence="3" id="KW-1185">Reference proteome</keyword>
<feature type="compositionally biased region" description="Polar residues" evidence="1">
    <location>
        <begin position="463"/>
        <end position="480"/>
    </location>
</feature>
<dbReference type="OrthoDB" id="19045at2759"/>
<dbReference type="NCBIfam" id="TIGR01664">
    <property type="entry name" value="DNA-3'-Pase"/>
    <property type="match status" value="1"/>
</dbReference>
<dbReference type="InterPro" id="IPR013954">
    <property type="entry name" value="PNK3P"/>
</dbReference>
<dbReference type="Gene3D" id="3.40.50.300">
    <property type="entry name" value="P-loop containing nucleotide triphosphate hydrolases"/>
    <property type="match status" value="1"/>
</dbReference>
<dbReference type="VEuPathDB" id="ToxoDB:CSUI_003968"/>
<dbReference type="GeneID" id="94427374"/>
<dbReference type="AlphaFoldDB" id="A0A2C6L2T5"/>
<accession>A0A2C6L2T5</accession>
<dbReference type="Pfam" id="PF08645">
    <property type="entry name" value="PNK3P"/>
    <property type="match status" value="2"/>
</dbReference>
<protein>
    <submittedName>
        <fullName evidence="2">Polynucleotide kinase-3</fullName>
    </submittedName>
</protein>
<feature type="region of interest" description="Disordered" evidence="1">
    <location>
        <begin position="1"/>
        <end position="25"/>
    </location>
</feature>
<gene>
    <name evidence="2" type="ORF">CSUI_003968</name>
</gene>
<evidence type="ECO:0000313" key="2">
    <source>
        <dbReference type="EMBL" id="PHJ22185.1"/>
    </source>
</evidence>
<dbReference type="RefSeq" id="XP_067923862.1">
    <property type="nucleotide sequence ID" value="XM_068064163.1"/>
</dbReference>
<dbReference type="PANTHER" id="PTHR12083:SF9">
    <property type="entry name" value="BIFUNCTIONAL POLYNUCLEOTIDE PHOSPHATASE_KINASE"/>
    <property type="match status" value="1"/>
</dbReference>
<dbReference type="SUPFAM" id="SSF52540">
    <property type="entry name" value="P-loop containing nucleoside triphosphate hydrolases"/>
    <property type="match status" value="1"/>
</dbReference>
<keyword evidence="2" id="KW-0418">Kinase</keyword>
<dbReference type="GO" id="GO:0006281">
    <property type="term" value="P:DNA repair"/>
    <property type="evidence" value="ECO:0007669"/>
    <property type="project" value="TreeGrafter"/>
</dbReference>
<dbReference type="GO" id="GO:0046403">
    <property type="term" value="F:polynucleotide 3'-phosphatase activity"/>
    <property type="evidence" value="ECO:0007669"/>
    <property type="project" value="TreeGrafter"/>
</dbReference>
<proteinExistence type="predicted"/>
<dbReference type="Proteomes" id="UP000221165">
    <property type="component" value="Unassembled WGS sequence"/>
</dbReference>
<sequence>MQPPRKKVARGKSTPAGTPGLATSPASPFWHSVGNTLWWRHYCPQAHSHFYKVGLPGCESNCTAPPETPLREPIVCSPDGVIGSGQVVWTEGQPACCSLKEDHCPFRRWALKRASVRVSNATEANCSPIPSGVLPEEGRNACAGLALFDLDGTLITTKSGKAFPQHSMDWQLLHAPHSTQRMKSLVSEGYHVIVISNQLGVQKGHTTLTSLTEKVDAIYGALGVPLTVCLATGDDLFRKPRPAAASFILTHLTAHLHRSQCCVSSSNCCTTVTANGVAQMLPGRKASLPPIFYVGDAAGRLNREPESVHVSKPKRKQRDHSTADLKFALNIGVPFFTPEQFFLQLDEPPPPLIAYYGADSIKGAATTGWVRPLTNSGSFSRRSVGSTQKCFAAPCGNSAKQQTILSSLVGARTGKVDCGRASDELQFFDPAELLSDTDTNRRLKQARFRQLRGVSHHQEDETLSPTASTGQGTENCQAVSSESGRGFLHTQLISPGNNKVSSGEQLPSSQEVVILVGAPGSGKSTLTETVFEGFCCIRQDELKTQQKCLKACKVALQEKRSVVVDMQNARKQTREPFIKLARDLSVPRVRCVVLKWPKELCKHMNTYRSLIGRYRKERLHAGVLSDQAGQGSSGREKLSTRFRTEAVPSFVIDSFYKQLEMPCAETEGLHDVVVYDDPRRHFIHEEDAFDDDDERELFFSFLD</sequence>
<name>A0A2C6L2T5_9APIC</name>
<dbReference type="NCBIfam" id="TIGR01662">
    <property type="entry name" value="HAD-SF-IIIA"/>
    <property type="match status" value="1"/>
</dbReference>
<feature type="region of interest" description="Disordered" evidence="1">
    <location>
        <begin position="450"/>
        <end position="480"/>
    </location>
</feature>
<comment type="caution">
    <text evidence="2">The sequence shown here is derived from an EMBL/GenBank/DDBJ whole genome shotgun (WGS) entry which is preliminary data.</text>
</comment>
<dbReference type="InterPro" id="IPR006549">
    <property type="entry name" value="HAD-SF_hydro_IIIA"/>
</dbReference>
<dbReference type="PANTHER" id="PTHR12083">
    <property type="entry name" value="BIFUNCTIONAL POLYNUCLEOTIDE PHOSPHATASE/KINASE"/>
    <property type="match status" value="1"/>
</dbReference>
<dbReference type="InterPro" id="IPR023214">
    <property type="entry name" value="HAD_sf"/>
</dbReference>
<dbReference type="SUPFAM" id="SSF56784">
    <property type="entry name" value="HAD-like"/>
    <property type="match status" value="1"/>
</dbReference>
<dbReference type="InterPro" id="IPR036412">
    <property type="entry name" value="HAD-like_sf"/>
</dbReference>
<dbReference type="InterPro" id="IPR027417">
    <property type="entry name" value="P-loop_NTPase"/>
</dbReference>
<dbReference type="GO" id="GO:0046404">
    <property type="term" value="F:ATP-dependent polydeoxyribonucleotide 5'-hydroxyl-kinase activity"/>
    <property type="evidence" value="ECO:0007669"/>
    <property type="project" value="TreeGrafter"/>
</dbReference>
<dbReference type="EMBL" id="MIGC01001789">
    <property type="protein sequence ID" value="PHJ22185.1"/>
    <property type="molecule type" value="Genomic_DNA"/>
</dbReference>
<evidence type="ECO:0000313" key="3">
    <source>
        <dbReference type="Proteomes" id="UP000221165"/>
    </source>
</evidence>
<dbReference type="GO" id="GO:0003690">
    <property type="term" value="F:double-stranded DNA binding"/>
    <property type="evidence" value="ECO:0007669"/>
    <property type="project" value="TreeGrafter"/>
</dbReference>
<dbReference type="Gene3D" id="3.40.50.1000">
    <property type="entry name" value="HAD superfamily/HAD-like"/>
    <property type="match status" value="1"/>
</dbReference>
<reference evidence="2 3" key="1">
    <citation type="journal article" date="2017" name="Int. J. Parasitol.">
        <title>The genome of the protozoan parasite Cystoisospora suis and a reverse vaccinology approach to identify vaccine candidates.</title>
        <authorList>
            <person name="Palmieri N."/>
            <person name="Shrestha A."/>
            <person name="Ruttkowski B."/>
            <person name="Beck T."/>
            <person name="Vogl C."/>
            <person name="Tomley F."/>
            <person name="Blake D.P."/>
            <person name="Joachim A."/>
        </authorList>
    </citation>
    <scope>NUCLEOTIDE SEQUENCE [LARGE SCALE GENOMIC DNA]</scope>
    <source>
        <strain evidence="2 3">Wien I</strain>
    </source>
</reference>
<organism evidence="2 3">
    <name type="scientific">Cystoisospora suis</name>
    <dbReference type="NCBI Taxonomy" id="483139"/>
    <lineage>
        <taxon>Eukaryota</taxon>
        <taxon>Sar</taxon>
        <taxon>Alveolata</taxon>
        <taxon>Apicomplexa</taxon>
        <taxon>Conoidasida</taxon>
        <taxon>Coccidia</taxon>
        <taxon>Eucoccidiorida</taxon>
        <taxon>Eimeriorina</taxon>
        <taxon>Sarcocystidae</taxon>
        <taxon>Cystoisospora</taxon>
    </lineage>
</organism>